<dbReference type="AlphaFoldDB" id="A0A1I4PZK6"/>
<dbReference type="Gene3D" id="2.170.130.10">
    <property type="entry name" value="TonB-dependent receptor, plug domain"/>
    <property type="match status" value="1"/>
</dbReference>
<dbReference type="InterPro" id="IPR000531">
    <property type="entry name" value="Beta-barrel_TonB"/>
</dbReference>
<dbReference type="Pfam" id="PF00593">
    <property type="entry name" value="TonB_dep_Rec_b-barrel"/>
    <property type="match status" value="1"/>
</dbReference>
<evidence type="ECO:0000256" key="11">
    <source>
        <dbReference type="ARBA" id="ARBA00023136"/>
    </source>
</evidence>
<feature type="domain" description="TonB-dependent receptor-like beta-barrel" evidence="16">
    <location>
        <begin position="266"/>
        <end position="697"/>
    </location>
</feature>
<evidence type="ECO:0000256" key="9">
    <source>
        <dbReference type="ARBA" id="ARBA00023065"/>
    </source>
</evidence>
<organism evidence="18 19">
    <name type="scientific">Pelosinus propionicus DSM 13327</name>
    <dbReference type="NCBI Taxonomy" id="1123291"/>
    <lineage>
        <taxon>Bacteria</taxon>
        <taxon>Bacillati</taxon>
        <taxon>Bacillota</taxon>
        <taxon>Negativicutes</taxon>
        <taxon>Selenomonadales</taxon>
        <taxon>Sporomusaceae</taxon>
        <taxon>Pelosinus</taxon>
    </lineage>
</organism>
<dbReference type="NCBIfam" id="TIGR01783">
    <property type="entry name" value="TonB-siderophor"/>
    <property type="match status" value="1"/>
</dbReference>
<dbReference type="PANTHER" id="PTHR32552">
    <property type="entry name" value="FERRICHROME IRON RECEPTOR-RELATED"/>
    <property type="match status" value="1"/>
</dbReference>
<dbReference type="InterPro" id="IPR012910">
    <property type="entry name" value="Plug_dom"/>
</dbReference>
<dbReference type="GO" id="GO:0015344">
    <property type="term" value="F:siderophore uptake transmembrane transporter activity"/>
    <property type="evidence" value="ECO:0007669"/>
    <property type="project" value="TreeGrafter"/>
</dbReference>
<keyword evidence="11 13" id="KW-0472">Membrane</keyword>
<keyword evidence="19" id="KW-1185">Reference proteome</keyword>
<evidence type="ECO:0000256" key="14">
    <source>
        <dbReference type="RuleBase" id="RU003357"/>
    </source>
</evidence>
<evidence type="ECO:0000256" key="12">
    <source>
        <dbReference type="ARBA" id="ARBA00023237"/>
    </source>
</evidence>
<dbReference type="Proteomes" id="UP000199520">
    <property type="component" value="Unassembled WGS sequence"/>
</dbReference>
<evidence type="ECO:0000256" key="1">
    <source>
        <dbReference type="ARBA" id="ARBA00004571"/>
    </source>
</evidence>
<evidence type="ECO:0000256" key="13">
    <source>
        <dbReference type="PROSITE-ProRule" id="PRU01360"/>
    </source>
</evidence>
<gene>
    <name evidence="18" type="ORF">SAMN04490355_107713</name>
</gene>
<evidence type="ECO:0000313" key="19">
    <source>
        <dbReference type="Proteomes" id="UP000199520"/>
    </source>
</evidence>
<proteinExistence type="inferred from homology"/>
<dbReference type="OrthoDB" id="1673996at2"/>
<comment type="similarity">
    <text evidence="2 13 14">Belongs to the TonB-dependent receptor family.</text>
</comment>
<dbReference type="EMBL" id="FOTS01000077">
    <property type="protein sequence ID" value="SFM32843.1"/>
    <property type="molecule type" value="Genomic_DNA"/>
</dbReference>
<feature type="domain" description="TonB-dependent receptor plug" evidence="17">
    <location>
        <begin position="88"/>
        <end position="189"/>
    </location>
</feature>
<keyword evidence="5" id="KW-0410">Iron transport</keyword>
<name>A0A1I4PZK6_9FIRM</name>
<keyword evidence="8" id="KW-0408">Iron</keyword>
<evidence type="ECO:0000256" key="8">
    <source>
        <dbReference type="ARBA" id="ARBA00023004"/>
    </source>
</evidence>
<dbReference type="STRING" id="1123291.SAMN04490355_107713"/>
<dbReference type="InterPro" id="IPR037066">
    <property type="entry name" value="Plug_dom_sf"/>
</dbReference>
<dbReference type="InterPro" id="IPR010105">
    <property type="entry name" value="TonB_sidphr_rcpt"/>
</dbReference>
<feature type="signal peptide" evidence="15">
    <location>
        <begin position="1"/>
        <end position="31"/>
    </location>
</feature>
<feature type="chain" id="PRO_5011544138" evidence="15">
    <location>
        <begin position="32"/>
        <end position="730"/>
    </location>
</feature>
<dbReference type="GO" id="GO:0015891">
    <property type="term" value="P:siderophore transport"/>
    <property type="evidence" value="ECO:0007669"/>
    <property type="project" value="InterPro"/>
</dbReference>
<keyword evidence="10 14" id="KW-0798">TonB box</keyword>
<keyword evidence="7 15" id="KW-0732">Signal</keyword>
<keyword evidence="4 13" id="KW-1134">Transmembrane beta strand</keyword>
<keyword evidence="6 13" id="KW-0812">Transmembrane</keyword>
<sequence>MKIKTTRTRQKLLYALIGSSLFWSAPLISHAAEQTEEPPATIEAPSAEQQEFSLEGVEVISNKIKDSSLDRGYVAKRSSVGTKTDTPLSETAQSISVITREQLDARGVTDLFDALSYTPGISDVTYNRDSRYFSTNIRGFAVSNTTYVDGLNMVDTGWASTNTDQYSFDRIEVLRGPASILYGAATPGGMINQVSKRPTSTELREIQLQIGNGNQFSTAVDMSGPLQKDGKLLYRLTGRTTKEDLYVDNSNSKNYFIAPALTWLPNDNTSFTLLTHFQKDDINGNYDYTRNVYLPGYPLYGFSNKLFIGESNYDKYTRDAKQIGYILEHRFNDTWSVTQTARHLDLSYLFRTADEAALAADGRTLTRTGRYATGDLSTNTIDTHFQANWSTGPVSHVTLLGFDFLHKNIQSRWGKGPLPSLDLISLNYGQAITLPAFSRITDETISQNGLYVQDQIKFGGRWTALAGGRYDRYKNDSLNLKTGLHTRLNQDAFTGRLGLVYDAGNGVMPYVSYNESFEAQSGTSRLGDSFDPTTGRQYELGIQYQPANSNARFTAAIFDLRKQNVLTTDPVDDTFSIQTGEVTSKGLELEANIAAFKGTNLTASYTLLNHKITKDTDPTRIGLRTEGVPRHSASIWLDTTSPTEEKKQGWSFGTGLRYIGSRHNYDNLHKVGGVWLTDALVRYDTGNWRYSLNIHNVFDKHYIIGDFASTNYYNTVDEGRTIQLTATCRW</sequence>
<comment type="subcellular location">
    <subcellularLocation>
        <location evidence="1 13">Cell outer membrane</location>
        <topology evidence="1 13">Multi-pass membrane protein</topology>
    </subcellularLocation>
</comment>
<dbReference type="FunFam" id="2.170.130.10:FF:000001">
    <property type="entry name" value="Catecholate siderophore TonB-dependent receptor"/>
    <property type="match status" value="1"/>
</dbReference>
<keyword evidence="9" id="KW-0406">Ion transport</keyword>
<evidence type="ECO:0000259" key="16">
    <source>
        <dbReference type="Pfam" id="PF00593"/>
    </source>
</evidence>
<evidence type="ECO:0000256" key="15">
    <source>
        <dbReference type="SAM" id="SignalP"/>
    </source>
</evidence>
<evidence type="ECO:0000256" key="6">
    <source>
        <dbReference type="ARBA" id="ARBA00022692"/>
    </source>
</evidence>
<evidence type="ECO:0000259" key="17">
    <source>
        <dbReference type="Pfam" id="PF07715"/>
    </source>
</evidence>
<dbReference type="InterPro" id="IPR036942">
    <property type="entry name" value="Beta-barrel_TonB_sf"/>
</dbReference>
<keyword evidence="12 13" id="KW-0998">Cell outer membrane</keyword>
<dbReference type="GO" id="GO:0038023">
    <property type="term" value="F:signaling receptor activity"/>
    <property type="evidence" value="ECO:0007669"/>
    <property type="project" value="InterPro"/>
</dbReference>
<dbReference type="SUPFAM" id="SSF56935">
    <property type="entry name" value="Porins"/>
    <property type="match status" value="1"/>
</dbReference>
<dbReference type="InterPro" id="IPR039426">
    <property type="entry name" value="TonB-dep_rcpt-like"/>
</dbReference>
<evidence type="ECO:0000256" key="2">
    <source>
        <dbReference type="ARBA" id="ARBA00009810"/>
    </source>
</evidence>
<evidence type="ECO:0000256" key="7">
    <source>
        <dbReference type="ARBA" id="ARBA00022729"/>
    </source>
</evidence>
<reference evidence="19" key="1">
    <citation type="submission" date="2016-10" db="EMBL/GenBank/DDBJ databases">
        <authorList>
            <person name="Varghese N."/>
            <person name="Submissions S."/>
        </authorList>
    </citation>
    <scope>NUCLEOTIDE SEQUENCE [LARGE SCALE GENOMIC DNA]</scope>
    <source>
        <strain evidence="19">DSM 13327</strain>
    </source>
</reference>
<dbReference type="Gene3D" id="2.40.170.20">
    <property type="entry name" value="TonB-dependent receptor, beta-barrel domain"/>
    <property type="match status" value="1"/>
</dbReference>
<dbReference type="PROSITE" id="PS52016">
    <property type="entry name" value="TONB_DEPENDENT_REC_3"/>
    <property type="match status" value="1"/>
</dbReference>
<evidence type="ECO:0000256" key="10">
    <source>
        <dbReference type="ARBA" id="ARBA00023077"/>
    </source>
</evidence>
<dbReference type="PANTHER" id="PTHR32552:SF68">
    <property type="entry name" value="FERRICHROME OUTER MEMBRANE TRANSPORTER_PHAGE RECEPTOR"/>
    <property type="match status" value="1"/>
</dbReference>
<dbReference type="Pfam" id="PF07715">
    <property type="entry name" value="Plug"/>
    <property type="match status" value="1"/>
</dbReference>
<dbReference type="RefSeq" id="WP_090944100.1">
    <property type="nucleotide sequence ID" value="NZ_FOTS01000077.1"/>
</dbReference>
<keyword evidence="3 13" id="KW-0813">Transport</keyword>
<accession>A0A1I4PZK6</accession>
<evidence type="ECO:0000256" key="5">
    <source>
        <dbReference type="ARBA" id="ARBA00022496"/>
    </source>
</evidence>
<evidence type="ECO:0000256" key="4">
    <source>
        <dbReference type="ARBA" id="ARBA00022452"/>
    </source>
</evidence>
<dbReference type="GO" id="GO:0009279">
    <property type="term" value="C:cell outer membrane"/>
    <property type="evidence" value="ECO:0007669"/>
    <property type="project" value="UniProtKB-SubCell"/>
</dbReference>
<dbReference type="CDD" id="cd01347">
    <property type="entry name" value="ligand_gated_channel"/>
    <property type="match status" value="1"/>
</dbReference>
<evidence type="ECO:0000313" key="18">
    <source>
        <dbReference type="EMBL" id="SFM32843.1"/>
    </source>
</evidence>
<evidence type="ECO:0000256" key="3">
    <source>
        <dbReference type="ARBA" id="ARBA00022448"/>
    </source>
</evidence>
<protein>
    <submittedName>
        <fullName evidence="18">Iron complex outermembrane recepter protein</fullName>
    </submittedName>
</protein>